<accession>A0ACC2RP45</accession>
<keyword evidence="2" id="KW-1185">Reference proteome</keyword>
<evidence type="ECO:0000313" key="2">
    <source>
        <dbReference type="Proteomes" id="UP001165960"/>
    </source>
</evidence>
<gene>
    <name evidence="1" type="primary">QCR6_1</name>
    <name evidence="1" type="ORF">DSO57_1001049</name>
</gene>
<name>A0ACC2RP45_9FUNG</name>
<sequence length="92" mass="10519">MFSTAFDFLFPTVYADEVEVQPEEEEEEPEDLKPIIAEECGNTPKCAEAKHHLHDCEKRVSSGSEENCVEELFHFMHCVDECVAPKLFANLK</sequence>
<proteinExistence type="predicted"/>
<protein>
    <submittedName>
        <fullName evidence="1">Ubiquinol--cytochrome-c reductase subunit 6</fullName>
    </submittedName>
</protein>
<reference evidence="1" key="1">
    <citation type="submission" date="2022-04" db="EMBL/GenBank/DDBJ databases">
        <title>Genome of the entomopathogenic fungus Entomophthora muscae.</title>
        <authorList>
            <person name="Elya C."/>
            <person name="Lovett B.R."/>
            <person name="Lee E."/>
            <person name="Macias A.M."/>
            <person name="Hajek A.E."/>
            <person name="De Bivort B.L."/>
            <person name="Kasson M.T."/>
            <person name="De Fine Licht H.H."/>
            <person name="Stajich J.E."/>
        </authorList>
    </citation>
    <scope>NUCLEOTIDE SEQUENCE</scope>
    <source>
        <strain evidence="1">Berkeley</strain>
    </source>
</reference>
<organism evidence="1 2">
    <name type="scientific">Entomophthora muscae</name>
    <dbReference type="NCBI Taxonomy" id="34485"/>
    <lineage>
        <taxon>Eukaryota</taxon>
        <taxon>Fungi</taxon>
        <taxon>Fungi incertae sedis</taxon>
        <taxon>Zoopagomycota</taxon>
        <taxon>Entomophthoromycotina</taxon>
        <taxon>Entomophthoromycetes</taxon>
        <taxon>Entomophthorales</taxon>
        <taxon>Entomophthoraceae</taxon>
        <taxon>Entomophthora</taxon>
    </lineage>
</organism>
<dbReference type="Proteomes" id="UP001165960">
    <property type="component" value="Unassembled WGS sequence"/>
</dbReference>
<dbReference type="EMBL" id="QTSX02007102">
    <property type="protein sequence ID" value="KAJ9051801.1"/>
    <property type="molecule type" value="Genomic_DNA"/>
</dbReference>
<evidence type="ECO:0000313" key="1">
    <source>
        <dbReference type="EMBL" id="KAJ9051801.1"/>
    </source>
</evidence>
<comment type="caution">
    <text evidence="1">The sequence shown here is derived from an EMBL/GenBank/DDBJ whole genome shotgun (WGS) entry which is preliminary data.</text>
</comment>